<keyword evidence="2" id="KW-0408">Iron</keyword>
<accession>A0A0P7YZQ4</accession>
<feature type="region of interest" description="Disordered" evidence="4">
    <location>
        <begin position="325"/>
        <end position="344"/>
    </location>
</feature>
<organism evidence="7 8">
    <name type="scientific">Phormidesmis priestleyi Ana</name>
    <dbReference type="NCBI Taxonomy" id="1666911"/>
    <lineage>
        <taxon>Bacteria</taxon>
        <taxon>Bacillati</taxon>
        <taxon>Cyanobacteriota</taxon>
        <taxon>Cyanophyceae</taxon>
        <taxon>Leptolyngbyales</taxon>
        <taxon>Leptolyngbyaceae</taxon>
        <taxon>Phormidesmis</taxon>
    </lineage>
</organism>
<comment type="pathway">
    <text evidence="3">Amino-acid biosynthesis; ergothioneine biosynthesis.</text>
</comment>
<reference evidence="7 8" key="1">
    <citation type="submission" date="2015-09" db="EMBL/GenBank/DDBJ databases">
        <title>Identification and resolution of microdiversity through metagenomic sequencing of parallel consortia.</title>
        <authorList>
            <person name="Nelson W.C."/>
            <person name="Romine M.F."/>
            <person name="Lindemann S.R."/>
        </authorList>
    </citation>
    <scope>NUCLEOTIDE SEQUENCE [LARGE SCALE GENOMIC DNA]</scope>
    <source>
        <strain evidence="7">Ana</strain>
    </source>
</reference>
<feature type="domain" description="Sulfatase-modifying factor enzyme-like" evidence="5">
    <location>
        <begin position="224"/>
        <end position="381"/>
    </location>
</feature>
<dbReference type="EMBL" id="LJZR01000008">
    <property type="protein sequence ID" value="KPQ36056.1"/>
    <property type="molecule type" value="Genomic_DNA"/>
</dbReference>
<protein>
    <submittedName>
        <fullName evidence="7">Ergothioneine biosynthesis protein EgtB</fullName>
    </submittedName>
</protein>
<proteinExistence type="predicted"/>
<dbReference type="Pfam" id="PF03781">
    <property type="entry name" value="FGE-sulfatase"/>
    <property type="match status" value="1"/>
</dbReference>
<dbReference type="InterPro" id="IPR024775">
    <property type="entry name" value="DinB-like"/>
</dbReference>
<keyword evidence="1" id="KW-0560">Oxidoreductase</keyword>
<dbReference type="PANTHER" id="PTHR23150:SF36">
    <property type="entry name" value="HERCYNINE OXYGENASE"/>
    <property type="match status" value="1"/>
</dbReference>
<dbReference type="Gene3D" id="1.20.120.450">
    <property type="entry name" value="dinb family like domain"/>
    <property type="match status" value="1"/>
</dbReference>
<name>A0A0P7YZQ4_9CYAN</name>
<evidence type="ECO:0000256" key="4">
    <source>
        <dbReference type="SAM" id="MobiDB-lite"/>
    </source>
</evidence>
<comment type="caution">
    <text evidence="7">The sequence shown here is derived from an EMBL/GenBank/DDBJ whole genome shotgun (WGS) entry which is preliminary data.</text>
</comment>
<dbReference type="PANTHER" id="PTHR23150">
    <property type="entry name" value="SULFATASE MODIFYING FACTOR 1, 2"/>
    <property type="match status" value="1"/>
</dbReference>
<dbReference type="InterPro" id="IPR034660">
    <property type="entry name" value="DinB/YfiT-like"/>
</dbReference>
<dbReference type="STRING" id="1666911.HLUCCA11_07545"/>
<dbReference type="PATRIC" id="fig|1666911.3.peg.3813"/>
<dbReference type="Pfam" id="PF12867">
    <property type="entry name" value="DinB_2"/>
    <property type="match status" value="1"/>
</dbReference>
<feature type="compositionally biased region" description="Basic and acidic residues" evidence="4">
    <location>
        <begin position="330"/>
        <end position="340"/>
    </location>
</feature>
<dbReference type="SUPFAM" id="SSF109854">
    <property type="entry name" value="DinB/YfiT-like putative metalloenzymes"/>
    <property type="match status" value="1"/>
</dbReference>
<evidence type="ECO:0000313" key="8">
    <source>
        <dbReference type="Proteomes" id="UP000050465"/>
    </source>
</evidence>
<evidence type="ECO:0000256" key="3">
    <source>
        <dbReference type="ARBA" id="ARBA00037882"/>
    </source>
</evidence>
<dbReference type="InterPro" id="IPR016187">
    <property type="entry name" value="CTDL_fold"/>
</dbReference>
<gene>
    <name evidence="7" type="primary">egtB</name>
    <name evidence="7" type="ORF">HLUCCA11_07545</name>
</gene>
<evidence type="ECO:0000313" key="7">
    <source>
        <dbReference type="EMBL" id="KPQ36056.1"/>
    </source>
</evidence>
<sequence>MLLGSQRLDLHHIDLHHSRQHTLRLASTIQPDLIKRQAHDDFSPIGWHLGHIAYIESLWIVNHLGGQSVQVPPHYDQLFAADGLPKAERENLPDLTEILAYMAMVRSRSLAILKSPQPNQSGLLPEQTELLHWLVQHESQHVEIMTMVLALHYLSPQILGRKLSEEKTSGRKLSEEKISGRKLSEEISAEISEEKRSPKTSGATTALAQRWSPLAQAKIRELENDRVHVPAGSFMQGCDQSFALDNERPAHAVWLDDYYIDRHPVTCRQYRRFMESDGYRTQKWWSEAGWQWKESQKIDRPLYWSENHWSENHRPENLLKNSLKNSLKNQPDKNQPDKNQPDNSAVCGVSWYEAEAYARFAGRRLPTESEWEKAVGAGTQATLGKVWEWTDSWFEGYAGFRPFPYVGYSQVYFDRAHRVLRGGSWATPQWALRSSFRNWYHPHRREMFVGFRCAD</sequence>
<evidence type="ECO:0000256" key="1">
    <source>
        <dbReference type="ARBA" id="ARBA00023002"/>
    </source>
</evidence>
<evidence type="ECO:0000259" key="6">
    <source>
        <dbReference type="Pfam" id="PF12867"/>
    </source>
</evidence>
<dbReference type="InterPro" id="IPR005532">
    <property type="entry name" value="SUMF_dom"/>
</dbReference>
<dbReference type="Gene3D" id="3.90.1580.10">
    <property type="entry name" value="paralog of FGE (formylglycine-generating enzyme)"/>
    <property type="match status" value="2"/>
</dbReference>
<feature type="domain" description="DinB-like" evidence="6">
    <location>
        <begin position="15"/>
        <end position="145"/>
    </location>
</feature>
<dbReference type="SUPFAM" id="SSF56436">
    <property type="entry name" value="C-type lectin-like"/>
    <property type="match status" value="1"/>
</dbReference>
<dbReference type="InterPro" id="IPR051043">
    <property type="entry name" value="Sulfatase_Mod_Factor_Kinase"/>
</dbReference>
<evidence type="ECO:0000259" key="5">
    <source>
        <dbReference type="Pfam" id="PF03781"/>
    </source>
</evidence>
<dbReference type="InterPro" id="IPR042095">
    <property type="entry name" value="SUMF_sf"/>
</dbReference>
<dbReference type="AlphaFoldDB" id="A0A0P7YZQ4"/>
<dbReference type="Proteomes" id="UP000050465">
    <property type="component" value="Unassembled WGS sequence"/>
</dbReference>
<evidence type="ECO:0000256" key="2">
    <source>
        <dbReference type="ARBA" id="ARBA00023004"/>
    </source>
</evidence>